<dbReference type="AlphaFoldDB" id="A0AAW9NIN0"/>
<proteinExistence type="predicted"/>
<evidence type="ECO:0000313" key="2">
    <source>
        <dbReference type="Proteomes" id="UP001344888"/>
    </source>
</evidence>
<organism evidence="1 2">
    <name type="scientific">Metasolibacillus meyeri</name>
    <dbReference type="NCBI Taxonomy" id="1071052"/>
    <lineage>
        <taxon>Bacteria</taxon>
        <taxon>Bacillati</taxon>
        <taxon>Bacillota</taxon>
        <taxon>Bacilli</taxon>
        <taxon>Bacillales</taxon>
        <taxon>Caryophanaceae</taxon>
        <taxon>Metasolibacillus</taxon>
    </lineage>
</organism>
<dbReference type="Proteomes" id="UP001344888">
    <property type="component" value="Unassembled WGS sequence"/>
</dbReference>
<protein>
    <submittedName>
        <fullName evidence="1">Uncharacterized protein</fullName>
    </submittedName>
</protein>
<accession>A0AAW9NIN0</accession>
<dbReference type="EMBL" id="JARSFG010000003">
    <property type="protein sequence ID" value="MEC1177285.1"/>
    <property type="molecule type" value="Genomic_DNA"/>
</dbReference>
<comment type="caution">
    <text evidence="1">The sequence shown here is derived from an EMBL/GenBank/DDBJ whole genome shotgun (WGS) entry which is preliminary data.</text>
</comment>
<dbReference type="RefSeq" id="WP_326121574.1">
    <property type="nucleotide sequence ID" value="NZ_JARSFG010000003.1"/>
</dbReference>
<reference evidence="1 2" key="1">
    <citation type="submission" date="2023-03" db="EMBL/GenBank/DDBJ databases">
        <title>Bacillus Genome Sequencing.</title>
        <authorList>
            <person name="Dunlap C."/>
        </authorList>
    </citation>
    <scope>NUCLEOTIDE SEQUENCE [LARGE SCALE GENOMIC DNA]</scope>
    <source>
        <strain evidence="1 2">B-59205</strain>
    </source>
</reference>
<gene>
    <name evidence="1" type="ORF">P9B03_02210</name>
</gene>
<name>A0AAW9NIN0_9BACL</name>
<keyword evidence="2" id="KW-1185">Reference proteome</keyword>
<evidence type="ECO:0000313" key="1">
    <source>
        <dbReference type="EMBL" id="MEC1177285.1"/>
    </source>
</evidence>
<sequence>MSRMTGLELKRLIKELEQKHENFGEMEVVFSGSEEYVCDLSKLEIKSLKKETAEIDPQYEGYYREPYDDEKSDKKFIVFSY</sequence>